<accession>A0A369WTA1</accession>
<comment type="caution">
    <text evidence="2">The sequence shown here is derived from an EMBL/GenBank/DDBJ whole genome shotgun (WGS) entry which is preliminary data.</text>
</comment>
<keyword evidence="3" id="KW-1185">Reference proteome</keyword>
<dbReference type="AlphaFoldDB" id="A0A369WTA1"/>
<organism evidence="2 3">
    <name type="scientific">Motiliproteus coralliicola</name>
    <dbReference type="NCBI Taxonomy" id="2283196"/>
    <lineage>
        <taxon>Bacteria</taxon>
        <taxon>Pseudomonadati</taxon>
        <taxon>Pseudomonadota</taxon>
        <taxon>Gammaproteobacteria</taxon>
        <taxon>Oceanospirillales</taxon>
        <taxon>Oceanospirillaceae</taxon>
        <taxon>Motiliproteus</taxon>
    </lineage>
</organism>
<feature type="transmembrane region" description="Helical" evidence="1">
    <location>
        <begin position="80"/>
        <end position="99"/>
    </location>
</feature>
<feature type="transmembrane region" description="Helical" evidence="1">
    <location>
        <begin position="183"/>
        <end position="204"/>
    </location>
</feature>
<evidence type="ECO:0000313" key="2">
    <source>
        <dbReference type="EMBL" id="RDE24811.1"/>
    </source>
</evidence>
<reference evidence="2 3" key="1">
    <citation type="submission" date="2018-07" db="EMBL/GenBank/DDBJ databases">
        <title>Motiliproteus coralliicola sp. nov., a bacterium isolated from Coral.</title>
        <authorList>
            <person name="Wang G."/>
        </authorList>
    </citation>
    <scope>NUCLEOTIDE SEQUENCE [LARGE SCALE GENOMIC DNA]</scope>
    <source>
        <strain evidence="2 3">C34</strain>
    </source>
</reference>
<sequence>MLNNRIISDLNAKDTIYKNILYFVLGISFAGAIFFFPEGYHQYAQEDGIIETAGAIFFGLSSLFFFSCIFRIYKSKNSKLLLAISGTLCWAVLAFVCFGEEISWGQRIFNFETPSEIKVTTYHSNEGMLKNMQNETNIHNMGFFYEYIGAWKITMGLLILIGIVYPISAYFSPLSKLYKFFNLPVPPLYLIGLSISGILIQYGLKDIAYFPNDTSETYEMLLGLMFFLFSKHAWSNPQKSYL</sequence>
<keyword evidence="1" id="KW-1133">Transmembrane helix</keyword>
<evidence type="ECO:0000256" key="1">
    <source>
        <dbReference type="SAM" id="Phobius"/>
    </source>
</evidence>
<evidence type="ECO:0000313" key="3">
    <source>
        <dbReference type="Proteomes" id="UP000253769"/>
    </source>
</evidence>
<protein>
    <submittedName>
        <fullName evidence="2">Uncharacterized protein</fullName>
    </submittedName>
</protein>
<dbReference type="EMBL" id="QQOH01000001">
    <property type="protein sequence ID" value="RDE24811.1"/>
    <property type="molecule type" value="Genomic_DNA"/>
</dbReference>
<feature type="transmembrane region" description="Helical" evidence="1">
    <location>
        <begin position="20"/>
        <end position="37"/>
    </location>
</feature>
<keyword evidence="1" id="KW-0472">Membrane</keyword>
<dbReference type="Proteomes" id="UP000253769">
    <property type="component" value="Unassembled WGS sequence"/>
</dbReference>
<dbReference type="RefSeq" id="WP_114694402.1">
    <property type="nucleotide sequence ID" value="NZ_QQOH01000001.1"/>
</dbReference>
<proteinExistence type="predicted"/>
<feature type="transmembrane region" description="Helical" evidence="1">
    <location>
        <begin position="150"/>
        <end position="171"/>
    </location>
</feature>
<name>A0A369WTA1_9GAMM</name>
<dbReference type="OrthoDB" id="7067875at2"/>
<gene>
    <name evidence="2" type="ORF">DV711_04295</name>
</gene>
<keyword evidence="1" id="KW-0812">Transmembrane</keyword>
<feature type="transmembrane region" description="Helical" evidence="1">
    <location>
        <begin position="49"/>
        <end position="73"/>
    </location>
</feature>